<organism evidence="1 2">
    <name type="scientific">Fimbriiglobus ruber</name>
    <dbReference type="NCBI Taxonomy" id="1908690"/>
    <lineage>
        <taxon>Bacteria</taxon>
        <taxon>Pseudomonadati</taxon>
        <taxon>Planctomycetota</taxon>
        <taxon>Planctomycetia</taxon>
        <taxon>Gemmatales</taxon>
        <taxon>Gemmataceae</taxon>
        <taxon>Fimbriiglobus</taxon>
    </lineage>
</organism>
<dbReference type="Proteomes" id="UP000214646">
    <property type="component" value="Unassembled WGS sequence"/>
</dbReference>
<evidence type="ECO:0000313" key="1">
    <source>
        <dbReference type="EMBL" id="OWK37830.1"/>
    </source>
</evidence>
<gene>
    <name evidence="1" type="ORF">FRUB_06950</name>
</gene>
<dbReference type="OrthoDB" id="282301at2"/>
<accession>A0A225D8B7</accession>
<dbReference type="AlphaFoldDB" id="A0A225D8B7"/>
<dbReference type="RefSeq" id="WP_088257670.1">
    <property type="nucleotide sequence ID" value="NZ_NIDE01000014.1"/>
</dbReference>
<reference evidence="2" key="1">
    <citation type="submission" date="2017-06" db="EMBL/GenBank/DDBJ databases">
        <title>Genome analysis of Fimbriiglobus ruber SP5, the first member of the order Planctomycetales with confirmed chitinolytic capability.</title>
        <authorList>
            <person name="Ravin N.V."/>
            <person name="Rakitin A.L."/>
            <person name="Ivanova A.A."/>
            <person name="Beletsky A.V."/>
            <person name="Kulichevskaya I.S."/>
            <person name="Mardanov A.V."/>
            <person name="Dedysh S.N."/>
        </authorList>
    </citation>
    <scope>NUCLEOTIDE SEQUENCE [LARGE SCALE GENOMIC DNA]</scope>
    <source>
        <strain evidence="2">SP5</strain>
    </source>
</reference>
<dbReference type="EMBL" id="NIDE01000014">
    <property type="protein sequence ID" value="OWK37830.1"/>
    <property type="molecule type" value="Genomic_DNA"/>
</dbReference>
<keyword evidence="2" id="KW-1185">Reference proteome</keyword>
<name>A0A225D8B7_9BACT</name>
<sequence length="178" mass="20358">MGRWGFNDKSRFGDRSRFAVEVGESHSDTDAARRVDVWAAGVWLTCDDNNVYVPHFAGCLQHAVGYLLSDPQCSCGRPYPELSVADNYRRLWGGAQTDNAQYLSYRFMHWGPTADNVSMLLFREAGTAYLPFSFCWPVRAELGQVFVAQLPEWELAAVLHDTAWALMWDWADRSRWPK</sequence>
<protein>
    <submittedName>
        <fullName evidence="1">Uncharacterized protein</fullName>
    </submittedName>
</protein>
<comment type="caution">
    <text evidence="1">The sequence shown here is derived from an EMBL/GenBank/DDBJ whole genome shotgun (WGS) entry which is preliminary data.</text>
</comment>
<proteinExistence type="predicted"/>
<evidence type="ECO:0000313" key="2">
    <source>
        <dbReference type="Proteomes" id="UP000214646"/>
    </source>
</evidence>